<dbReference type="HOGENOM" id="CLU_162758_0_0_6"/>
<dbReference type="EMBL" id="CP000513">
    <property type="protein sequence ID" value="ABQ13768.1"/>
    <property type="molecule type" value="Genomic_DNA"/>
</dbReference>
<evidence type="ECO:0008006" key="4">
    <source>
        <dbReference type="Google" id="ProtNLM"/>
    </source>
</evidence>
<protein>
    <recommendedName>
        <fullName evidence="4">DUF406 family protein</fullName>
    </recommendedName>
</protein>
<reference evidence="2 3" key="1">
    <citation type="journal article" date="2007" name="Nat. Biotechnol.">
        <title>Genome sequence and identification of candidate vaccine antigens from the animal pathogen Dichelobacter nodosus.</title>
        <authorList>
            <person name="Myers G.S."/>
            <person name="Parker D."/>
            <person name="Al-Hasani K."/>
            <person name="Kennan R.M."/>
            <person name="Seemann T."/>
            <person name="Ren Q."/>
            <person name="Badger J.H."/>
            <person name="Selengut J.D."/>
            <person name="Deboy R.T."/>
            <person name="Tettelin H."/>
            <person name="Boyce J.D."/>
            <person name="McCarl V.P."/>
            <person name="Han X."/>
            <person name="Nelson W.C."/>
            <person name="Madupu R."/>
            <person name="Mohamoud Y."/>
            <person name="Holley T."/>
            <person name="Fedorova N."/>
            <person name="Khouri H."/>
            <person name="Bottomley S.P."/>
            <person name="Whittington R.J."/>
            <person name="Adler B."/>
            <person name="Songer J.G."/>
            <person name="Rood J.I."/>
            <person name="Paulsen I.T."/>
        </authorList>
    </citation>
    <scope>NUCLEOTIDE SEQUENCE [LARGE SCALE GENOMIC DNA]</scope>
    <source>
        <strain evidence="2 3">VCS1703A</strain>
    </source>
</reference>
<dbReference type="InterPro" id="IPR005272">
    <property type="entry name" value="DUF406"/>
</dbReference>
<evidence type="ECO:0000313" key="3">
    <source>
        <dbReference type="Proteomes" id="UP000000248"/>
    </source>
</evidence>
<dbReference type="eggNOG" id="COG3691">
    <property type="taxonomic scope" value="Bacteria"/>
</dbReference>
<keyword evidence="3" id="KW-1185">Reference proteome</keyword>
<dbReference type="PANTHER" id="PTHR38769:SF1">
    <property type="entry name" value="UPF0381 PROTEIN YFCZ-RELATED"/>
    <property type="match status" value="1"/>
</dbReference>
<dbReference type="Proteomes" id="UP000000248">
    <property type="component" value="Chromosome"/>
</dbReference>
<name>A5EW75_DICNV</name>
<evidence type="ECO:0000313" key="2">
    <source>
        <dbReference type="EMBL" id="ABQ13768.1"/>
    </source>
</evidence>
<gene>
    <name evidence="2" type="ordered locus">DNO_0310</name>
</gene>
<dbReference type="Pfam" id="PF04175">
    <property type="entry name" value="DUF406"/>
    <property type="match status" value="1"/>
</dbReference>
<dbReference type="Gene3D" id="3.30.70.860">
    <property type="match status" value="1"/>
</dbReference>
<organism evidence="2 3">
    <name type="scientific">Dichelobacter nodosus (strain VCS1703A)</name>
    <dbReference type="NCBI Taxonomy" id="246195"/>
    <lineage>
        <taxon>Bacteria</taxon>
        <taxon>Pseudomonadati</taxon>
        <taxon>Pseudomonadota</taxon>
        <taxon>Gammaproteobacteria</taxon>
        <taxon>Cardiobacteriales</taxon>
        <taxon>Cardiobacteriaceae</taxon>
        <taxon>Dichelobacter</taxon>
    </lineage>
</organism>
<sequence>MIGAFESALIIARFHAKQWIFITMEYEMSDSLKCKADEVQACCCVEIGTIIDGKDCTVDVDYHYDNKGLAQKALDYFTEKARAAESEPCRIKSEIIESAHGAQLKAQFTFSCQAEAMIFQLSTR</sequence>
<dbReference type="GO" id="GO:0005829">
    <property type="term" value="C:cytosol"/>
    <property type="evidence" value="ECO:0007669"/>
    <property type="project" value="TreeGrafter"/>
</dbReference>
<proteinExistence type="inferred from homology"/>
<evidence type="ECO:0000256" key="1">
    <source>
        <dbReference type="ARBA" id="ARBA00006201"/>
    </source>
</evidence>
<accession>A5EW75</accession>
<comment type="similarity">
    <text evidence="1">Belongs to the UPF0381 family.</text>
</comment>
<dbReference type="AlphaFoldDB" id="A5EW75"/>
<dbReference type="PANTHER" id="PTHR38769">
    <property type="entry name" value="UPF0381 PROTEIN YFCZ-RELATED"/>
    <property type="match status" value="1"/>
</dbReference>
<dbReference type="STRING" id="246195.DNO_0310"/>
<dbReference type="KEGG" id="dno:DNO_0310"/>
<dbReference type="NCBIfam" id="TIGR00743">
    <property type="entry name" value="DUF406 family protein"/>
    <property type="match status" value="1"/>
</dbReference>
<dbReference type="InterPro" id="IPR035571">
    <property type="entry name" value="UPF0234-like_C"/>
</dbReference>